<feature type="compositionally biased region" description="Low complexity" evidence="1">
    <location>
        <begin position="74"/>
        <end position="83"/>
    </location>
</feature>
<proteinExistence type="predicted"/>
<evidence type="ECO:0000256" key="1">
    <source>
        <dbReference type="SAM" id="MobiDB-lite"/>
    </source>
</evidence>
<reference evidence="2 3" key="1">
    <citation type="journal article" date="2015" name="Sci. Rep.">
        <title>Chromosome-level genome map provides insights into diverse defense mechanisms in the medicinal fungus Ganoderma sinense.</title>
        <authorList>
            <person name="Zhu Y."/>
            <person name="Xu J."/>
            <person name="Sun C."/>
            <person name="Zhou S."/>
            <person name="Xu H."/>
            <person name="Nelson D.R."/>
            <person name="Qian J."/>
            <person name="Song J."/>
            <person name="Luo H."/>
            <person name="Xiang L."/>
            <person name="Li Y."/>
            <person name="Xu Z."/>
            <person name="Ji A."/>
            <person name="Wang L."/>
            <person name="Lu S."/>
            <person name="Hayward A."/>
            <person name="Sun W."/>
            <person name="Li X."/>
            <person name="Schwartz D.C."/>
            <person name="Wang Y."/>
            <person name="Chen S."/>
        </authorList>
    </citation>
    <scope>NUCLEOTIDE SEQUENCE [LARGE SCALE GENOMIC DNA]</scope>
    <source>
        <strain evidence="2 3">ZZ0214-1</strain>
    </source>
</reference>
<name>A0A2G8S1H2_9APHY</name>
<dbReference type="AlphaFoldDB" id="A0A2G8S1H2"/>
<accession>A0A2G8S1H2</accession>
<keyword evidence="3" id="KW-1185">Reference proteome</keyword>
<dbReference type="Proteomes" id="UP000230002">
    <property type="component" value="Unassembled WGS sequence"/>
</dbReference>
<gene>
    <name evidence="2" type="ORF">GSI_10775</name>
</gene>
<dbReference type="EMBL" id="AYKW01000034">
    <property type="protein sequence ID" value="PIL27623.1"/>
    <property type="molecule type" value="Genomic_DNA"/>
</dbReference>
<protein>
    <recommendedName>
        <fullName evidence="4">Ubiquitin-like domain-containing protein</fullName>
    </recommendedName>
</protein>
<evidence type="ECO:0000313" key="2">
    <source>
        <dbReference type="EMBL" id="PIL27623.1"/>
    </source>
</evidence>
<evidence type="ECO:0008006" key="4">
    <source>
        <dbReference type="Google" id="ProtNLM"/>
    </source>
</evidence>
<feature type="region of interest" description="Disordered" evidence="1">
    <location>
        <begin position="1"/>
        <end position="108"/>
    </location>
</feature>
<sequence length="220" mass="24078">MPSTADTDPQQATPKKVLTAVHNLPKRTRSQTLLGQPARPRASGKENVPPGEKPTSKTEPAAPRRPTYPRRRPAPLLLGRTPTSVLGLSMGSHASPAVDQDVFSHPHPLPVETESQQLHTPQPQAPKSANKWAAKDGKIVIKVWVPSTDDIWKLRVPEDVRLESFRTRVAAKVGFEVSFSALVCGTLRPIADDDVFREWVAGRVVNGRNSLLTAHRLALV</sequence>
<comment type="caution">
    <text evidence="2">The sequence shown here is derived from an EMBL/GenBank/DDBJ whole genome shotgun (WGS) entry which is preliminary data.</text>
</comment>
<dbReference type="OrthoDB" id="2667096at2759"/>
<evidence type="ECO:0000313" key="3">
    <source>
        <dbReference type="Proteomes" id="UP000230002"/>
    </source>
</evidence>
<organism evidence="2 3">
    <name type="scientific">Ganoderma sinense ZZ0214-1</name>
    <dbReference type="NCBI Taxonomy" id="1077348"/>
    <lineage>
        <taxon>Eukaryota</taxon>
        <taxon>Fungi</taxon>
        <taxon>Dikarya</taxon>
        <taxon>Basidiomycota</taxon>
        <taxon>Agaricomycotina</taxon>
        <taxon>Agaricomycetes</taxon>
        <taxon>Polyporales</taxon>
        <taxon>Polyporaceae</taxon>
        <taxon>Ganoderma</taxon>
    </lineage>
</organism>
<feature type="compositionally biased region" description="Polar residues" evidence="1">
    <location>
        <begin position="1"/>
        <end position="13"/>
    </location>
</feature>